<dbReference type="AlphaFoldDB" id="A0A655BX19"/>
<name>A0A655BX19_SALET</name>
<organism evidence="1 2">
    <name type="scientific">Salmonella enterica subsp. enterica serovar Bovismorbificans</name>
    <dbReference type="NCBI Taxonomy" id="58097"/>
    <lineage>
        <taxon>Bacteria</taxon>
        <taxon>Pseudomonadati</taxon>
        <taxon>Pseudomonadota</taxon>
        <taxon>Gammaproteobacteria</taxon>
        <taxon>Enterobacterales</taxon>
        <taxon>Enterobacteriaceae</taxon>
        <taxon>Salmonella</taxon>
    </lineage>
</organism>
<dbReference type="EMBL" id="CQPA01000006">
    <property type="protein sequence ID" value="CNT84004.1"/>
    <property type="molecule type" value="Genomic_DNA"/>
</dbReference>
<dbReference type="Proteomes" id="UP000041314">
    <property type="component" value="Unassembled WGS sequence"/>
</dbReference>
<evidence type="ECO:0000313" key="2">
    <source>
        <dbReference type="Proteomes" id="UP000041314"/>
    </source>
</evidence>
<reference evidence="1 2" key="1">
    <citation type="submission" date="2015-03" db="EMBL/GenBank/DDBJ databases">
        <authorList>
            <consortium name="Pathogen Informatics"/>
        </authorList>
    </citation>
    <scope>NUCLEOTIDE SEQUENCE [LARGE SCALE GENOMIC DNA]</scope>
    <source>
        <strain evidence="1 2">A1104</strain>
    </source>
</reference>
<protein>
    <submittedName>
        <fullName evidence="1">Uncharacterized protein</fullName>
    </submittedName>
</protein>
<proteinExistence type="predicted"/>
<accession>A0A655BX19</accession>
<gene>
    <name evidence="1" type="ORF">ERS008198_01182</name>
</gene>
<evidence type="ECO:0000313" key="1">
    <source>
        <dbReference type="EMBL" id="CNT84004.1"/>
    </source>
</evidence>
<sequence length="60" mass="6668">MKGITQVGDTDALYARKVIARAAVGDVSPFLQAVADKRREQRHRRPVTMADIANIAAFYH</sequence>